<reference evidence="1 2" key="1">
    <citation type="journal article" date="2016" name="Sci. Rep.">
        <title>A proposed integrated approach for the preclinical evaluation of phage therapy in Pseudomonas infections.</title>
        <authorList>
            <person name="Danis-Wlodarczyk K."/>
            <person name="Vandenheuvel D."/>
            <person name="Jang H.B."/>
            <person name="Briers Y."/>
            <person name="Olszak T."/>
            <person name="Arabski M."/>
            <person name="Wasik S."/>
            <person name="Drabik M."/>
            <person name="Higgins G."/>
            <person name="Tyrrell J."/>
            <person name="Harvey B.J."/>
            <person name="Noben J.P."/>
            <person name="Lavigne R."/>
            <person name="Drulis-Kawa Z."/>
        </authorList>
    </citation>
    <scope>NUCLEOTIDE SEQUENCE [LARGE SCALE GENOMIC DNA]</scope>
</reference>
<evidence type="ECO:0000313" key="1">
    <source>
        <dbReference type="EMBL" id="ANM44855.1"/>
    </source>
</evidence>
<gene>
    <name evidence="1" type="ORF">KTN4_097</name>
</gene>
<dbReference type="Proteomes" id="UP000224336">
    <property type="component" value="Segment"/>
</dbReference>
<organism evidence="1 2">
    <name type="scientific">Pseudomonas phage KTN4</name>
    <dbReference type="NCBI Taxonomy" id="1862701"/>
    <lineage>
        <taxon>Viruses</taxon>
        <taxon>Duplodnaviria</taxon>
        <taxon>Heunggongvirae</taxon>
        <taxon>Uroviricota</taxon>
        <taxon>Caudoviricetes</taxon>
        <taxon>Chimalliviridae</taxon>
        <taxon>Phikzvirus</taxon>
        <taxon>Phikzvirus phiKZ</taxon>
    </lineage>
</organism>
<dbReference type="SUPFAM" id="SSF64484">
    <property type="entry name" value="beta and beta-prime subunits of DNA dependent RNA-polymerase"/>
    <property type="match status" value="1"/>
</dbReference>
<dbReference type="EMBL" id="KU521356">
    <property type="protein sequence ID" value="ANM44855.1"/>
    <property type="molecule type" value="Genomic_DNA"/>
</dbReference>
<sequence length="677" mass="77412">MNLNRYKARDLLNLSYDDLWSLPSEWHLIEFDDGKTVVSVDRITKLSVLCWYPLKHYKDCPIPSDHHIDFNRILTDNPKDYLNVEGGRVTSKAMVKHLNKAIWNIYDWSGETVDPEVLSKLAIEGKNWLYNQTTVKLSEYLATLSMFDIAEVYNHPKVREANHNIEPTTYGIEKISYGKVKEVFNDPTQFIGNSIIEGLRSGTQKTEQLLQAFAWRGFPTDINSDIFKYPVTTGYIDGIWNLYENMIESRSGTKALLYNKELLRVTEYFNRKSQLIAQYVQRLHPGDCKTTILAEYPVTKLTLKAFKGKYYQKEDGKLDWIRGNETHLIGTKQKFRSVFGCNHPDSQGICMTCYGRLGINIPKGTNIGQVAAVSMGDKITSAVLSTKHTDASSAVEQYKLGKIESNYLRTGEIPETLYLKKELTQKDYRLVIARSEAENLADILMIDDLTAYPATSATELTSLALVYDDEVNGECGDVLTVSLYNRRASLSIEMLKHIKMVRWELDQRDNIVISLRGFDFNLPFLTLPNKHVNMYEVMKRFQSFLHSGSDSAEAGKLSTEKVGYTSKTYLKNYKSPIEALPVFATMANEKISLNISHCEILIYAMMIRSAQYRDYRLPKPGINGQFEKYNRLMQCRSLGGAMAFEKQHEPLNNPGSFLNKMRNDHPYDLLVKGGKLR</sequence>
<protein>
    <submittedName>
        <fullName evidence="1">Putative non-virion DNA-dependent RNA polymerase subunit</fullName>
    </submittedName>
</protein>
<name>A0A192Y692_9CAUD</name>
<accession>A0A192Y692</accession>
<dbReference type="SMR" id="A0A192Y692"/>
<proteinExistence type="predicted"/>
<evidence type="ECO:0000313" key="2">
    <source>
        <dbReference type="Proteomes" id="UP000224336"/>
    </source>
</evidence>